<dbReference type="OrthoDB" id="7847818at2"/>
<protein>
    <recommendedName>
        <fullName evidence="4">MASE1 domain-containing protein</fullName>
    </recommendedName>
</protein>
<feature type="transmembrane region" description="Helical" evidence="1">
    <location>
        <begin position="21"/>
        <end position="40"/>
    </location>
</feature>
<name>A0A366WQ75_9RHOB</name>
<dbReference type="AlphaFoldDB" id="A0A366WQ75"/>
<feature type="transmembrane region" description="Helical" evidence="1">
    <location>
        <begin position="73"/>
        <end position="91"/>
    </location>
</feature>
<proteinExistence type="predicted"/>
<dbReference type="Proteomes" id="UP000252706">
    <property type="component" value="Unassembled WGS sequence"/>
</dbReference>
<organism evidence="2 3">
    <name type="scientific">Phaeobacter gallaeciensis</name>
    <dbReference type="NCBI Taxonomy" id="60890"/>
    <lineage>
        <taxon>Bacteria</taxon>
        <taxon>Pseudomonadati</taxon>
        <taxon>Pseudomonadota</taxon>
        <taxon>Alphaproteobacteria</taxon>
        <taxon>Rhodobacterales</taxon>
        <taxon>Roseobacteraceae</taxon>
        <taxon>Phaeobacter</taxon>
    </lineage>
</organism>
<gene>
    <name evidence="2" type="ORF">DS909_19335</name>
</gene>
<feature type="transmembrane region" description="Helical" evidence="1">
    <location>
        <begin position="46"/>
        <end position="66"/>
    </location>
</feature>
<feature type="transmembrane region" description="Helical" evidence="1">
    <location>
        <begin position="131"/>
        <end position="152"/>
    </location>
</feature>
<feature type="transmembrane region" description="Helical" evidence="1">
    <location>
        <begin position="97"/>
        <end position="119"/>
    </location>
</feature>
<dbReference type="EMBL" id="QOCE01000047">
    <property type="protein sequence ID" value="RBW50719.1"/>
    <property type="molecule type" value="Genomic_DNA"/>
</dbReference>
<keyword evidence="1" id="KW-1133">Transmembrane helix</keyword>
<evidence type="ECO:0008006" key="4">
    <source>
        <dbReference type="Google" id="ProtNLM"/>
    </source>
</evidence>
<evidence type="ECO:0000256" key="1">
    <source>
        <dbReference type="SAM" id="Phobius"/>
    </source>
</evidence>
<evidence type="ECO:0000313" key="2">
    <source>
        <dbReference type="EMBL" id="RBW50719.1"/>
    </source>
</evidence>
<keyword evidence="1" id="KW-0472">Membrane</keyword>
<reference evidence="2 3" key="1">
    <citation type="submission" date="2018-07" db="EMBL/GenBank/DDBJ databases">
        <title>Modular assembly of carbohydrate-degrading microbial communities in the ocean.</title>
        <authorList>
            <person name="Enke T.N."/>
            <person name="Datta M.S."/>
            <person name="Schwartzman J.A."/>
            <person name="Cermak N."/>
            <person name="Schmitz D.A."/>
            <person name="Barrere J."/>
            <person name="Cordero O.X."/>
        </authorList>
    </citation>
    <scope>NUCLEOTIDE SEQUENCE [LARGE SCALE GENOMIC DNA]</scope>
    <source>
        <strain evidence="2 3">C3M10</strain>
    </source>
</reference>
<accession>A0A366WQ75</accession>
<keyword evidence="1" id="KW-0812">Transmembrane</keyword>
<sequence length="220" mass="24652">MTSGRLSEKFSEPLSKMFCHSVFLIGSIVLTGELLLPLQINFVTNLSPTSSIVFLPFGIIVIVSFFEGKHAPLYLLPGTIAGCFLYCDTTLTAVKLIGIMAVNIYTAPAIFCLLDWSTLCNRREDMLHPRAWRILILGGFVSSLVTSLLIHRIQHDQEFLCEHSIDIVMQHIIGYMIGMVAVLGALILLFRFSPRLCRTTRVATCNHKIRRKHSSDTDEP</sequence>
<feature type="transmembrane region" description="Helical" evidence="1">
    <location>
        <begin position="172"/>
        <end position="192"/>
    </location>
</feature>
<comment type="caution">
    <text evidence="2">The sequence shown here is derived from an EMBL/GenBank/DDBJ whole genome shotgun (WGS) entry which is preliminary data.</text>
</comment>
<evidence type="ECO:0000313" key="3">
    <source>
        <dbReference type="Proteomes" id="UP000252706"/>
    </source>
</evidence>